<comment type="caution">
    <text evidence="1">The sequence shown here is derived from an EMBL/GenBank/DDBJ whole genome shotgun (WGS) entry which is preliminary data.</text>
</comment>
<keyword evidence="2" id="KW-1185">Reference proteome</keyword>
<sequence length="151" mass="16776">MISEIFTSNNTRRKFRGRCYIRLILELLNTPLCFCCRVLPEGKEGNLPDSETCWTATRSIAAPPISTSTILAWDRGGGKYSTAPWTHVSAASTHWTFRPTNMTSTYSVCTRRVFGGIGHRTLTLRSGESDALVTRLPTAFKDSQCGRINAL</sequence>
<dbReference type="Proteomes" id="UP000887159">
    <property type="component" value="Unassembled WGS sequence"/>
</dbReference>
<protein>
    <submittedName>
        <fullName evidence="1">Uncharacterized protein</fullName>
    </submittedName>
</protein>
<gene>
    <name evidence="1" type="ORF">TNCV_3559231</name>
</gene>
<organism evidence="1 2">
    <name type="scientific">Trichonephila clavipes</name>
    <name type="common">Golden silk orbweaver</name>
    <name type="synonym">Nephila clavipes</name>
    <dbReference type="NCBI Taxonomy" id="2585209"/>
    <lineage>
        <taxon>Eukaryota</taxon>
        <taxon>Metazoa</taxon>
        <taxon>Ecdysozoa</taxon>
        <taxon>Arthropoda</taxon>
        <taxon>Chelicerata</taxon>
        <taxon>Arachnida</taxon>
        <taxon>Araneae</taxon>
        <taxon>Araneomorphae</taxon>
        <taxon>Entelegynae</taxon>
        <taxon>Araneoidea</taxon>
        <taxon>Nephilidae</taxon>
        <taxon>Trichonephila</taxon>
    </lineage>
</organism>
<evidence type="ECO:0000313" key="2">
    <source>
        <dbReference type="Proteomes" id="UP000887159"/>
    </source>
</evidence>
<evidence type="ECO:0000313" key="1">
    <source>
        <dbReference type="EMBL" id="GFY32415.1"/>
    </source>
</evidence>
<reference evidence="1" key="1">
    <citation type="submission" date="2020-08" db="EMBL/GenBank/DDBJ databases">
        <title>Multicomponent nature underlies the extraordinary mechanical properties of spider dragline silk.</title>
        <authorList>
            <person name="Kono N."/>
            <person name="Nakamura H."/>
            <person name="Mori M."/>
            <person name="Yoshida Y."/>
            <person name="Ohtoshi R."/>
            <person name="Malay A.D."/>
            <person name="Moran D.A.P."/>
            <person name="Tomita M."/>
            <person name="Numata K."/>
            <person name="Arakawa K."/>
        </authorList>
    </citation>
    <scope>NUCLEOTIDE SEQUENCE</scope>
</reference>
<dbReference type="EMBL" id="BMAU01021402">
    <property type="protein sequence ID" value="GFY32415.1"/>
    <property type="molecule type" value="Genomic_DNA"/>
</dbReference>
<accession>A0A8X7BIE8</accession>
<proteinExistence type="predicted"/>
<name>A0A8X7BIE8_TRICX</name>
<dbReference type="AlphaFoldDB" id="A0A8X7BIE8"/>